<keyword evidence="1 2" id="KW-0482">Metalloprotease</keyword>
<feature type="region of interest" description="Disordered" evidence="3">
    <location>
        <begin position="718"/>
        <end position="737"/>
    </location>
</feature>
<dbReference type="InterPro" id="IPR001506">
    <property type="entry name" value="Peptidase_M12A"/>
</dbReference>
<feature type="domain" description="Peptidase M12A" evidence="4">
    <location>
        <begin position="401"/>
        <end position="601"/>
    </location>
</feature>
<sequence length="1006" mass="114918">MLPICLNMEKFHVRLVVLSTIIVYSISTASPIYDNVDSEKDAAPIYDNVDFETDDDVGEYGKYFEGDMVLSVSQQQALNNSYARNGLVDENQRWPNHTVVYHINEEDFDEKQMSKIMNAIAEIENHSCLIFRPRTSEDEHAVVIQGSNDGCSSTVGYVPPGDDEDQFIFLAPGCFRHGSLVHELLHTLGFRHMQSTHDRDDYVTVVWDNIQPEYVNNFLKYDNDSITNLGVPYDYNSVMHYSGKAFSTNGSDTIIPRKVKTTHLIYLPTSFSSDYLNVISFGKVLHTYIIIYMIPIGESDQYFVVIMGHTKLSVVLLTVFAVKCLAMTYHELEDFAEYLKKTSQLSPTLKKGADPDVDYDDDEVVSDHAWEESGKFEGDLILNERQRRLIVEDVAEGLARNGISDGTKRWPNNEVIVYIQVEHFTSDQVQAIQNGIEDLARASCVKFRPYRKGDRDAVVIQGSRRGCFSQVGYQGGYQVLNLSGRHPVGRGCFRHGTVVHELLHTLGFYHMQSSPDRDDYVDIVWPNVLQSARHNFRKYNSFSVSDFGVGYDYDSVLHYSRRAFSVNGQDTIVPKQVGAQIGQRIGLSDKDVQKLNKMYCDAESDSGQADENVTKKTESKKKKGKNKPFNGQGLGYHQGKAVVFKILPAAETYKLPDVPSFHVFDYFSKEPQILSTSENEGFRIGKEIAYSYNPPEPMTARDVHIPAHLDHGHELQVQTEQTEKEGQNKHKNIAGVKPVNKQLSNSETAVDVPVLEGHTSQSEAEETDADLIDAFDRLSKIIRLHVYPSQTPDLSIYKTNSQYTDHYNPLQLKAERDKLVSPVQSQTSKPERDEMNAAVKFINNMYDFNSEKSITSKIVDGDEYNIKEKNEMKDDMKIVPDQENHSLPWYKNYKDNYVTTSGFESPEDYQARKGYPNIEFPKMLKDEKPHDTEDEWYQKYVKYYPNDEYHDYSKDSSEGLGYAGDEKESVNSPSIPKRKNHDYSIYRVPEHVAKNWYSKDFSHENR</sequence>
<comment type="caution">
    <text evidence="1">Lacks conserved residue(s) required for the propagation of feature annotation.</text>
</comment>
<feature type="region of interest" description="Disordered" evidence="3">
    <location>
        <begin position="954"/>
        <end position="981"/>
    </location>
</feature>
<evidence type="ECO:0000256" key="1">
    <source>
        <dbReference type="PROSITE-ProRule" id="PRU01211"/>
    </source>
</evidence>
<evidence type="ECO:0000313" key="6">
    <source>
        <dbReference type="RefSeq" id="XP_022825672.1"/>
    </source>
</evidence>
<protein>
    <recommendedName>
        <fullName evidence="2">Metalloendopeptidase</fullName>
        <ecNumber evidence="2">3.4.24.-</ecNumber>
    </recommendedName>
</protein>
<reference evidence="6" key="1">
    <citation type="submission" date="2025-08" db="UniProtKB">
        <authorList>
            <consortium name="RefSeq"/>
        </authorList>
    </citation>
    <scope>IDENTIFICATION</scope>
    <source>
        <strain evidence="6">Ishihara</strain>
        <tissue evidence="6">Whole body</tissue>
    </source>
</reference>
<dbReference type="RefSeq" id="XP_022825672.1">
    <property type="nucleotide sequence ID" value="XM_022969904.1"/>
</dbReference>
<feature type="region of interest" description="Disordered" evidence="3">
    <location>
        <begin position="603"/>
        <end position="633"/>
    </location>
</feature>
<dbReference type="EC" id="3.4.24.-" evidence="2"/>
<dbReference type="GO" id="GO:0006508">
    <property type="term" value="P:proteolysis"/>
    <property type="evidence" value="ECO:0007669"/>
    <property type="project" value="UniProtKB-KW"/>
</dbReference>
<dbReference type="SMART" id="SM00235">
    <property type="entry name" value="ZnMc"/>
    <property type="match status" value="2"/>
</dbReference>
<accession>A0A9J7EBI2</accession>
<dbReference type="AlphaFoldDB" id="A0A9J7EBI2"/>
<dbReference type="PANTHER" id="PTHR10127">
    <property type="entry name" value="DISCOIDIN, CUB, EGF, LAMININ , AND ZINC METALLOPROTEASE DOMAIN CONTAINING"/>
    <property type="match status" value="1"/>
</dbReference>
<proteinExistence type="predicted"/>
<dbReference type="Pfam" id="PF01400">
    <property type="entry name" value="Astacin"/>
    <property type="match status" value="2"/>
</dbReference>
<feature type="binding site" evidence="1">
    <location>
        <position position="504"/>
    </location>
    <ligand>
        <name>Zn(2+)</name>
        <dbReference type="ChEBI" id="CHEBI:29105"/>
        <note>catalytic</note>
    </ligand>
</feature>
<feature type="binding site" evidence="1">
    <location>
        <position position="182"/>
    </location>
    <ligand>
        <name>Zn(2+)</name>
        <dbReference type="ChEBI" id="CHEBI:29105"/>
        <note>catalytic</note>
    </ligand>
</feature>
<dbReference type="InterPro" id="IPR024079">
    <property type="entry name" value="MetalloPept_cat_dom_sf"/>
</dbReference>
<feature type="binding site" evidence="1">
    <location>
        <position position="500"/>
    </location>
    <ligand>
        <name>Zn(2+)</name>
        <dbReference type="ChEBI" id="CHEBI:29105"/>
        <note>catalytic</note>
    </ligand>
</feature>
<organism evidence="5 6">
    <name type="scientific">Spodoptera litura</name>
    <name type="common">Asian cotton leafworm</name>
    <dbReference type="NCBI Taxonomy" id="69820"/>
    <lineage>
        <taxon>Eukaryota</taxon>
        <taxon>Metazoa</taxon>
        <taxon>Ecdysozoa</taxon>
        <taxon>Arthropoda</taxon>
        <taxon>Hexapoda</taxon>
        <taxon>Insecta</taxon>
        <taxon>Pterygota</taxon>
        <taxon>Neoptera</taxon>
        <taxon>Endopterygota</taxon>
        <taxon>Lepidoptera</taxon>
        <taxon>Glossata</taxon>
        <taxon>Ditrysia</taxon>
        <taxon>Noctuoidea</taxon>
        <taxon>Noctuidae</taxon>
        <taxon>Amphipyrinae</taxon>
        <taxon>Spodoptera</taxon>
    </lineage>
</organism>
<dbReference type="PROSITE" id="PS51864">
    <property type="entry name" value="ASTACIN"/>
    <property type="match status" value="2"/>
</dbReference>
<feature type="active site" evidence="1">
    <location>
        <position position="183"/>
    </location>
</feature>
<keyword evidence="1 2" id="KW-0479">Metal-binding</keyword>
<keyword evidence="5" id="KW-1185">Reference proteome</keyword>
<dbReference type="InterPro" id="IPR006026">
    <property type="entry name" value="Peptidase_Metallo"/>
</dbReference>
<dbReference type="GeneID" id="111355829"/>
<evidence type="ECO:0000259" key="4">
    <source>
        <dbReference type="PROSITE" id="PS51864"/>
    </source>
</evidence>
<gene>
    <name evidence="6" type="primary">LOC111355829</name>
</gene>
<keyword evidence="1 2" id="KW-0862">Zinc</keyword>
<dbReference type="PRINTS" id="PR00480">
    <property type="entry name" value="ASTACIN"/>
</dbReference>
<dbReference type="SUPFAM" id="SSF55486">
    <property type="entry name" value="Metalloproteases ('zincins'), catalytic domain"/>
    <property type="match status" value="2"/>
</dbReference>
<name>A0A9J7EBI2_SPOLT</name>
<feature type="binding site" evidence="1">
    <location>
        <position position="186"/>
    </location>
    <ligand>
        <name>Zn(2+)</name>
        <dbReference type="ChEBI" id="CHEBI:29105"/>
        <note>catalytic</note>
    </ligand>
</feature>
<dbReference type="Proteomes" id="UP000301870">
    <property type="component" value="Chromosome 2"/>
</dbReference>
<dbReference type="GO" id="GO:0004222">
    <property type="term" value="F:metalloendopeptidase activity"/>
    <property type="evidence" value="ECO:0007669"/>
    <property type="project" value="UniProtKB-UniRule"/>
</dbReference>
<evidence type="ECO:0000256" key="3">
    <source>
        <dbReference type="SAM" id="MobiDB-lite"/>
    </source>
</evidence>
<keyword evidence="1 2" id="KW-0378">Hydrolase</keyword>
<dbReference type="KEGG" id="sliu:111355829"/>
<dbReference type="OrthoDB" id="291007at2759"/>
<keyword evidence="1 2" id="KW-0645">Protease</keyword>
<feature type="binding site" evidence="1">
    <location>
        <position position="510"/>
    </location>
    <ligand>
        <name>Zn(2+)</name>
        <dbReference type="ChEBI" id="CHEBI:29105"/>
        <note>catalytic</note>
    </ligand>
</feature>
<feature type="binding site" evidence="1">
    <location>
        <position position="192"/>
    </location>
    <ligand>
        <name>Zn(2+)</name>
        <dbReference type="ChEBI" id="CHEBI:29105"/>
        <note>catalytic</note>
    </ligand>
</feature>
<evidence type="ECO:0000256" key="2">
    <source>
        <dbReference type="RuleBase" id="RU361183"/>
    </source>
</evidence>
<feature type="active site" evidence="1">
    <location>
        <position position="501"/>
    </location>
</feature>
<dbReference type="GO" id="GO:0008270">
    <property type="term" value="F:zinc ion binding"/>
    <property type="evidence" value="ECO:0007669"/>
    <property type="project" value="UniProtKB-UniRule"/>
</dbReference>
<dbReference type="PANTHER" id="PTHR10127:SF814">
    <property type="entry name" value="MEPRIN A SUBUNIT BETA"/>
    <property type="match status" value="1"/>
</dbReference>
<comment type="cofactor">
    <cofactor evidence="1 2">
        <name>Zn(2+)</name>
        <dbReference type="ChEBI" id="CHEBI:29105"/>
    </cofactor>
    <text evidence="1 2">Binds 1 zinc ion per subunit.</text>
</comment>
<evidence type="ECO:0000313" key="5">
    <source>
        <dbReference type="Proteomes" id="UP000301870"/>
    </source>
</evidence>
<dbReference type="Gene3D" id="3.40.390.10">
    <property type="entry name" value="Collagenase (Catalytic Domain)"/>
    <property type="match status" value="2"/>
</dbReference>
<dbReference type="CDD" id="cd04280">
    <property type="entry name" value="ZnMc_astacin_like"/>
    <property type="match status" value="2"/>
</dbReference>
<dbReference type="InterPro" id="IPR034035">
    <property type="entry name" value="Astacin-like_dom"/>
</dbReference>
<feature type="domain" description="Peptidase M12A" evidence="4">
    <location>
        <begin position="85"/>
        <end position="286"/>
    </location>
</feature>